<dbReference type="PANTHER" id="PTHR42886:SF53">
    <property type="entry name" value="ALPHA_BETA-HYDROLASES SUPERFAMILY PROTEIN"/>
    <property type="match status" value="1"/>
</dbReference>
<evidence type="ECO:0000313" key="2">
    <source>
        <dbReference type="EMBL" id="OMO91675.1"/>
    </source>
</evidence>
<comment type="caution">
    <text evidence="2">The sequence shown here is derived from an EMBL/GenBank/DDBJ whole genome shotgun (WGS) entry which is preliminary data.</text>
</comment>
<sequence length="1021" mass="114135">MAQSDDHSAQNPGIEQQRVIIPNKQGEKLVGILHETGSKGIVVLCHGFRATKVEKEGISAFRFDFAGIGESEGSFEFGNTRRDVDDLHTVIQHFCGANRIVTAVLGHSKGGLVVLLYASKYHDINTVINVSSRYNLKKGMEGPFTKSFLGKDFMDRIKKDGFVDVKNQTGEFRVTLESLMDQLSINMHEECLKIPRECRVLTVHGSADEITPVEESFEFDKTIPNHKLHIVEGANHVYTSHKTELASVVLRIEQQRVIIPNKHGEKLVGLLHETGSKGIVVLCHGVGATKDHPIMVNLAVALEKEGISAFRFDFAGIGESEGSSGFGNIIQEVDDLHAVIQHFCGANRKVTAILGHSKGGLVVLLYASKYHDIHTVINVCSRYDFKKGLEGPFGKDFMDRFKKDGFIDVKNPTGEYRVTLESVMDLLSINMHEECLKIPRECRVLTIHGSADEITPVEDAFEFAKLLDCKKNKEMEILACKFQPFILNLSNYKARSNFLKFPHPQIHYNSSATTLTLRMAHSDHSAQNPGIEQQRVIIPNKHGEKLVGLLHETGSKEIVVLCHGFRSTKADQIMVNLAVALEKEGISAFRFDFAGNGESEGSFEFGNYLREADDLHAVIQHFCGANRTVSTILGHSKVINASGRYDLKKGIEERFGKDFMDRIKQDGFLDFKDKKGEYRVTLESLMDRLSINMHEECLKIPKECRVLTVHGSADEIIPVEDAFEFAKIIPNNELHIVRFILSANRISVPNLTTLRMAHSLSDQNPVNEQQRVIIPNKHGEKLVGLLHEHGSKEIVVLCHGFRSSKDYTTMRTLVAAFEKEGISVFRFDFAGNGESEGSFQYGNYYREADDLHAVIQHLSGENRVVIAILGHSKGGNVVLLYASKYQDIPMVVNVSGRYDLKRGIAERLGEDFMEKIKKDGYIDVKNKQGDVEYRVTEESLMDRLGTDMHEACLKIDKDCRLLTVHGSADVIVPVEDASSFAKIIPNHQLHILKRANHGYTLHQTKLASVVLNFIKDGLSAT</sequence>
<dbReference type="GO" id="GO:0005829">
    <property type="term" value="C:cytosol"/>
    <property type="evidence" value="ECO:0007669"/>
    <property type="project" value="TreeGrafter"/>
</dbReference>
<keyword evidence="3" id="KW-1185">Reference proteome</keyword>
<dbReference type="AlphaFoldDB" id="A0A1R3JA27"/>
<reference evidence="3" key="1">
    <citation type="submission" date="2013-09" db="EMBL/GenBank/DDBJ databases">
        <title>Corchorus olitorius genome sequencing.</title>
        <authorList>
            <person name="Alam M."/>
            <person name="Haque M.S."/>
            <person name="Islam M.S."/>
            <person name="Emdad E.M."/>
            <person name="Islam M.M."/>
            <person name="Ahmed B."/>
            <person name="Halim A."/>
            <person name="Hossen Q.M.M."/>
            <person name="Hossain M.Z."/>
            <person name="Ahmed R."/>
            <person name="Khan M.M."/>
            <person name="Islam R."/>
            <person name="Rashid M.M."/>
            <person name="Khan S.A."/>
            <person name="Rahman M.S."/>
            <person name="Alam M."/>
            <person name="Yahiya A.S."/>
            <person name="Khan M.S."/>
            <person name="Azam M.S."/>
            <person name="Haque T."/>
            <person name="Lashkar M.Z.H."/>
            <person name="Akhand A.I."/>
            <person name="Morshed G."/>
            <person name="Roy S."/>
            <person name="Uddin K.S."/>
            <person name="Rabeya T."/>
            <person name="Hossain A.S."/>
            <person name="Chowdhury A."/>
            <person name="Snigdha A.R."/>
            <person name="Mortoza M.S."/>
            <person name="Matin S.A."/>
            <person name="Hoque S.M.E."/>
            <person name="Islam M.K."/>
            <person name="Roy D.K."/>
            <person name="Haider R."/>
            <person name="Moosa M.M."/>
            <person name="Elias S.M."/>
            <person name="Hasan A.M."/>
            <person name="Jahan S."/>
            <person name="Shafiuddin M."/>
            <person name="Mahmood N."/>
            <person name="Shommy N.S."/>
        </authorList>
    </citation>
    <scope>NUCLEOTIDE SEQUENCE [LARGE SCALE GENOMIC DNA]</scope>
    <source>
        <strain evidence="3">cv. O-4</strain>
    </source>
</reference>
<dbReference type="PANTHER" id="PTHR42886">
    <property type="entry name" value="RE40534P-RELATED"/>
    <property type="match status" value="1"/>
</dbReference>
<feature type="domain" description="Serine aminopeptidase S33" evidence="1">
    <location>
        <begin position="39"/>
        <end position="145"/>
    </location>
</feature>
<gene>
    <name evidence="2" type="ORF">COLO4_18191</name>
</gene>
<dbReference type="STRING" id="93759.A0A1R3JA27"/>
<dbReference type="Gene3D" id="3.40.50.1820">
    <property type="entry name" value="alpha/beta hydrolase"/>
    <property type="match status" value="4"/>
</dbReference>
<feature type="domain" description="Serine aminopeptidase S33" evidence="1">
    <location>
        <begin position="276"/>
        <end position="385"/>
    </location>
</feature>
<proteinExistence type="predicted"/>
<dbReference type="Pfam" id="PF12146">
    <property type="entry name" value="Hydrolase_4"/>
    <property type="match status" value="4"/>
</dbReference>
<dbReference type="OrthoDB" id="9988524at2759"/>
<feature type="domain" description="Serine aminopeptidase S33" evidence="1">
    <location>
        <begin position="792"/>
        <end position="998"/>
    </location>
</feature>
<evidence type="ECO:0000313" key="3">
    <source>
        <dbReference type="Proteomes" id="UP000187203"/>
    </source>
</evidence>
<dbReference type="SUPFAM" id="SSF53474">
    <property type="entry name" value="alpha/beta-Hydrolases"/>
    <property type="match status" value="4"/>
</dbReference>
<dbReference type="Proteomes" id="UP000187203">
    <property type="component" value="Unassembled WGS sequence"/>
</dbReference>
<name>A0A1R3JA27_9ROSI</name>
<accession>A0A1R3JA27</accession>
<protein>
    <recommendedName>
        <fullName evidence="1">Serine aminopeptidase S33 domain-containing protein</fullName>
    </recommendedName>
</protein>
<dbReference type="FunFam" id="3.40.50.1820:FF:000170">
    <property type="entry name" value="Alpha/beta-Hydrolases superfamily protein"/>
    <property type="match status" value="1"/>
</dbReference>
<feature type="domain" description="Serine aminopeptidase S33" evidence="1">
    <location>
        <begin position="555"/>
        <end position="636"/>
    </location>
</feature>
<dbReference type="InterPro" id="IPR029058">
    <property type="entry name" value="AB_hydrolase_fold"/>
</dbReference>
<dbReference type="InterPro" id="IPR022742">
    <property type="entry name" value="Hydrolase_4"/>
</dbReference>
<organism evidence="2 3">
    <name type="scientific">Corchorus olitorius</name>
    <dbReference type="NCBI Taxonomy" id="93759"/>
    <lineage>
        <taxon>Eukaryota</taxon>
        <taxon>Viridiplantae</taxon>
        <taxon>Streptophyta</taxon>
        <taxon>Embryophyta</taxon>
        <taxon>Tracheophyta</taxon>
        <taxon>Spermatophyta</taxon>
        <taxon>Magnoliopsida</taxon>
        <taxon>eudicotyledons</taxon>
        <taxon>Gunneridae</taxon>
        <taxon>Pentapetalae</taxon>
        <taxon>rosids</taxon>
        <taxon>malvids</taxon>
        <taxon>Malvales</taxon>
        <taxon>Malvaceae</taxon>
        <taxon>Grewioideae</taxon>
        <taxon>Apeibeae</taxon>
        <taxon>Corchorus</taxon>
    </lineage>
</organism>
<dbReference type="EMBL" id="AWUE01016434">
    <property type="protein sequence ID" value="OMO91675.1"/>
    <property type="molecule type" value="Genomic_DNA"/>
</dbReference>
<evidence type="ECO:0000259" key="1">
    <source>
        <dbReference type="Pfam" id="PF12146"/>
    </source>
</evidence>